<keyword evidence="17" id="KW-0325">Glycoprotein</keyword>
<evidence type="ECO:0000256" key="4">
    <source>
        <dbReference type="ARBA" id="ARBA00007410"/>
    </source>
</evidence>
<gene>
    <name evidence="24" type="ORF">NMOB1V02_LOCUS9412</name>
</gene>
<comment type="similarity">
    <text evidence="4">Belongs to the WD repeat SCAP family.</text>
</comment>
<sequence length="1170" mass="129888">MIIPDRVNRLYYGYGVVCASHPVRLIVFAITVVLLCCYPLFNIPVPWHMPKDTVVPAQSFRNGFATHGRFSFANFSVPEWYRAGAEPLTYVQQIVVQASISHWKEELLLTDAFRGPIGVAFDVANTVGDFKAANEVSLKDVCFHVDEPVGAFASNFTNLLPRFNCLVLSPASCWSQGLQNFIDDANFLGTLHNLQGVKKSGVSLAEVFFGIPFKESGLKRYPSQNRKRTLTFAVNVLLSKYDFHFIDELRKRLEVKYVPLRVDEKEIVVHRFYAAKNGFMFAMPLTAAYLAVFLYIYFSVHKLEQLRSKLGIAFAALVTVFLSLCMSVGICARLGLRIVWTGTELFPYMIVLIGLENILVVTRSVVSQSKSHLDVKIQIAKGLNKEGWSITKNLLMEVSIVTIGFFLFVPWIQPFCLLVLAGTLSDFFLQMTFFAPILSVDLKRMEALVAARPAATCLADLSVFRSHYPTYVVAPASTVPLPRRLRLVFFWARWRVIQRCFIAFMLIWFSLVAYRLFVVGMLGALGNFPVANVSAVAEEVKAATETIVELKKVVVIEEETESSSSSAASAWKRLAPGHWKAVFDLYGISVWDRFITVLPPILLTASVGLDEALKLRNAKDAEVSKNFEFRTWNMGLDAADIHDATELRKTLPPGLDTSGYWGVDGSAYVPQSPLQVVYACLLAVPTLFFLAYLAVVLYRCVCTRHYAEWRSSSWWGSQQREAPSIDDDGTQLFMEAVPLILSGHVQEIECLGSSDGRVVSVCLGGSLRVWDPNTGQCLHSIERNRESVDERQSRYKDPTCNLDGEVGDDSDYGSGSPQSHDTLERLWQRNKRSSMPTPTMALDFSWTHRAVPFLEDGDCELRHRRNRSLGDVVRSESDQCDAGKACVWAMSICEDFVGLGCSSGDVEVWDVAGGQTHCYAEKKVGGQNEAVTAISLVKSKFKGADEPKLVVIVARLSGKLEFYVLRGISLPSEAGGPSRIKGGRVVTGGQDHAVRVTRVDTGVPMFTFHGHCGPITALFVDTVAPNSACTASQDGMLCMWDLSSGFCVYQVQAHDGVVSSMTYTAAYIVTYGGDDTLRIWERFQGHLLHEIQLDCSYSGSMIMLTNKLLVTARKGSLVVWDVTLGQAVRIVRLGDGDECVSVRQIVSVEPGLLVCDYGHQLRALRFPTVH</sequence>
<dbReference type="Pfam" id="PF24006">
    <property type="entry name" value="SCAP_N"/>
    <property type="match status" value="1"/>
</dbReference>
<dbReference type="InterPro" id="IPR015943">
    <property type="entry name" value="WD40/YVTN_repeat-like_dom_sf"/>
</dbReference>
<comment type="function">
    <text evidence="19">Escort protein required for cholesterol as well as lipid homeostasis. Regulates export of the SCAP-SREBP complex from the endoplasmic reticulum to the Golgi upon low cholesterol, thereby regulating the processing of sterol regulatory element-binding proteins (SREBPs) SREBF1/SREBP1 and SREBF2/SREBP2. At high sterol concentrations, formation of a ternary complex with INSIG (INSIG1 or INSIG2) leads to mask the ER export signal in SCAP, promoting retention of the complex in the endoplasmic reticulum. Low sterol concentrations trigger release of INSIG, a conformational change in the SSD domain of SCAP, unmasking of the ER export signal, promoting recruitment into COPII-coated vesicles and transport of the SCAP-SREBP to the Golgi: in the Golgi, SREBPs are then processed, releasing the transcription factor fragment of SREBPs from the membrane, its import into the nucleus and up-regulation of LDLR, INSIG1 and the mevalonate pathway. Binds cholesterol via its SSD domain.</text>
</comment>
<dbReference type="InterPro" id="IPR053958">
    <property type="entry name" value="HMGCR/SNAP/NPC1-like_SSD"/>
</dbReference>
<dbReference type="GO" id="GO:0032933">
    <property type="term" value="P:SREBP signaling pathway"/>
    <property type="evidence" value="ECO:0007669"/>
    <property type="project" value="InterPro"/>
</dbReference>
<proteinExistence type="inferred from homology"/>
<evidence type="ECO:0000256" key="17">
    <source>
        <dbReference type="ARBA" id="ARBA00023180"/>
    </source>
</evidence>
<evidence type="ECO:0000256" key="14">
    <source>
        <dbReference type="ARBA" id="ARBA00023121"/>
    </source>
</evidence>
<evidence type="ECO:0000256" key="16">
    <source>
        <dbReference type="ARBA" id="ARBA00023166"/>
    </source>
</evidence>
<evidence type="ECO:0000313" key="25">
    <source>
        <dbReference type="Proteomes" id="UP000678499"/>
    </source>
</evidence>
<dbReference type="SMART" id="SM00320">
    <property type="entry name" value="WD40"/>
    <property type="match status" value="4"/>
</dbReference>
<evidence type="ECO:0000256" key="1">
    <source>
        <dbReference type="ARBA" id="ARBA00004477"/>
    </source>
</evidence>
<evidence type="ECO:0000259" key="23">
    <source>
        <dbReference type="PROSITE" id="PS50156"/>
    </source>
</evidence>
<name>A0A7R9BXA2_9CRUS</name>
<dbReference type="Pfam" id="PF24017">
    <property type="entry name" value="Beta-prop_SCAP"/>
    <property type="match status" value="1"/>
</dbReference>
<feature type="transmembrane region" description="Helical" evidence="22">
    <location>
        <begin position="501"/>
        <end position="525"/>
    </location>
</feature>
<dbReference type="GO" id="GO:0008203">
    <property type="term" value="P:cholesterol metabolic process"/>
    <property type="evidence" value="ECO:0007669"/>
    <property type="project" value="UniProtKB-KW"/>
</dbReference>
<organism evidence="24">
    <name type="scientific">Notodromas monacha</name>
    <dbReference type="NCBI Taxonomy" id="399045"/>
    <lineage>
        <taxon>Eukaryota</taxon>
        <taxon>Metazoa</taxon>
        <taxon>Ecdysozoa</taxon>
        <taxon>Arthropoda</taxon>
        <taxon>Crustacea</taxon>
        <taxon>Oligostraca</taxon>
        <taxon>Ostracoda</taxon>
        <taxon>Podocopa</taxon>
        <taxon>Podocopida</taxon>
        <taxon>Cypridocopina</taxon>
        <taxon>Cypridoidea</taxon>
        <taxon>Cyprididae</taxon>
        <taxon>Notodromas</taxon>
    </lineage>
</organism>
<keyword evidence="10" id="KW-0256">Endoplasmic reticulum</keyword>
<dbReference type="GO" id="GO:0012507">
    <property type="term" value="C:ER to Golgi transport vesicle membrane"/>
    <property type="evidence" value="ECO:0007669"/>
    <property type="project" value="UniProtKB-SubCell"/>
</dbReference>
<feature type="compositionally biased region" description="Basic and acidic residues" evidence="21">
    <location>
        <begin position="788"/>
        <end position="797"/>
    </location>
</feature>
<evidence type="ECO:0000256" key="3">
    <source>
        <dbReference type="ARBA" id="ARBA00004653"/>
    </source>
</evidence>
<dbReference type="Pfam" id="PF12349">
    <property type="entry name" value="Sterol-sensing"/>
    <property type="match status" value="1"/>
</dbReference>
<keyword evidence="18" id="KW-0753">Steroid metabolism</keyword>
<dbReference type="InterPro" id="IPR036322">
    <property type="entry name" value="WD40_repeat_dom_sf"/>
</dbReference>
<feature type="transmembrane region" description="Helical" evidence="22">
    <location>
        <begin position="394"/>
        <end position="412"/>
    </location>
</feature>
<keyword evidence="8 22" id="KW-0812">Transmembrane</keyword>
<dbReference type="PANTHER" id="PTHR46378">
    <property type="entry name" value="STEROL REGULATORY ELEMENT-BINDING PROTEIN CLEAVAGE-ACTIVATING PROTEIN"/>
    <property type="match status" value="1"/>
</dbReference>
<dbReference type="InterPro" id="IPR000731">
    <property type="entry name" value="SSD"/>
</dbReference>
<dbReference type="InterPro" id="IPR057042">
    <property type="entry name" value="Beta-prop_SCAP"/>
</dbReference>
<dbReference type="PROSITE" id="PS50082">
    <property type="entry name" value="WD_REPEATS_2"/>
    <property type="match status" value="1"/>
</dbReference>
<dbReference type="InterPro" id="IPR057041">
    <property type="entry name" value="SCAP_N"/>
</dbReference>
<keyword evidence="6" id="KW-0153">Cholesterol metabolism</keyword>
<keyword evidence="12" id="KW-0333">Golgi apparatus</keyword>
<evidence type="ECO:0000256" key="8">
    <source>
        <dbReference type="ARBA" id="ARBA00022692"/>
    </source>
</evidence>
<reference evidence="24" key="1">
    <citation type="submission" date="2020-11" db="EMBL/GenBank/DDBJ databases">
        <authorList>
            <person name="Tran Van P."/>
        </authorList>
    </citation>
    <scope>NUCLEOTIDE SEQUENCE</scope>
</reference>
<keyword evidence="7 20" id="KW-0853">WD repeat</keyword>
<protein>
    <recommendedName>
        <fullName evidence="5">Sterol regulatory element-binding protein cleavage-activating protein</fullName>
    </recommendedName>
</protein>
<evidence type="ECO:0000256" key="12">
    <source>
        <dbReference type="ARBA" id="ARBA00023034"/>
    </source>
</evidence>
<feature type="repeat" description="WD" evidence="20">
    <location>
        <begin position="1051"/>
        <end position="1081"/>
    </location>
</feature>
<dbReference type="Gene3D" id="2.130.10.10">
    <property type="entry name" value="YVTN repeat-like/Quinoprotein amine dehydrogenase"/>
    <property type="match status" value="2"/>
</dbReference>
<dbReference type="PROSITE" id="PS50156">
    <property type="entry name" value="SSD"/>
    <property type="match status" value="1"/>
</dbReference>
<feature type="domain" description="SSD" evidence="23">
    <location>
        <begin position="281"/>
        <end position="440"/>
    </location>
</feature>
<dbReference type="PANTHER" id="PTHR46378:SF1">
    <property type="entry name" value="STEROL REGULATORY ELEMENT-BINDING PROTEIN CLEAVAGE-ACTIVATING PROTEIN"/>
    <property type="match status" value="1"/>
</dbReference>
<dbReference type="InterPro" id="IPR030225">
    <property type="entry name" value="SCAP"/>
</dbReference>
<dbReference type="AlphaFoldDB" id="A0A7R9BXA2"/>
<keyword evidence="11 22" id="KW-1133">Transmembrane helix</keyword>
<evidence type="ECO:0000256" key="18">
    <source>
        <dbReference type="ARBA" id="ARBA00023221"/>
    </source>
</evidence>
<evidence type="ECO:0000313" key="24">
    <source>
        <dbReference type="EMBL" id="CAD7281776.1"/>
    </source>
</evidence>
<dbReference type="GO" id="GO:0032934">
    <property type="term" value="F:sterol binding"/>
    <property type="evidence" value="ECO:0007669"/>
    <property type="project" value="InterPro"/>
</dbReference>
<keyword evidence="14" id="KW-0446">Lipid-binding</keyword>
<evidence type="ECO:0000256" key="13">
    <source>
        <dbReference type="ARBA" id="ARBA00023098"/>
    </source>
</evidence>
<keyword evidence="13" id="KW-0443">Lipid metabolism</keyword>
<evidence type="ECO:0000256" key="10">
    <source>
        <dbReference type="ARBA" id="ARBA00022824"/>
    </source>
</evidence>
<dbReference type="GO" id="GO:0005789">
    <property type="term" value="C:endoplasmic reticulum membrane"/>
    <property type="evidence" value="ECO:0007669"/>
    <property type="project" value="UniProtKB-SubCell"/>
</dbReference>
<accession>A0A7R9BXA2</accession>
<keyword evidence="15 22" id="KW-0472">Membrane</keyword>
<evidence type="ECO:0000256" key="7">
    <source>
        <dbReference type="ARBA" id="ARBA00022574"/>
    </source>
</evidence>
<evidence type="ECO:0000256" key="9">
    <source>
        <dbReference type="ARBA" id="ARBA00022737"/>
    </source>
</evidence>
<evidence type="ECO:0000256" key="6">
    <source>
        <dbReference type="ARBA" id="ARBA00022548"/>
    </source>
</evidence>
<evidence type="ECO:0000256" key="5">
    <source>
        <dbReference type="ARBA" id="ARBA00019541"/>
    </source>
</evidence>
<feature type="transmembrane region" description="Helical" evidence="22">
    <location>
        <begin position="310"/>
        <end position="336"/>
    </location>
</feature>
<dbReference type="SUPFAM" id="SSF50978">
    <property type="entry name" value="WD40 repeat-like"/>
    <property type="match status" value="1"/>
</dbReference>
<feature type="transmembrane region" description="Helical" evidence="22">
    <location>
        <begin position="676"/>
        <end position="701"/>
    </location>
</feature>
<dbReference type="InterPro" id="IPR001680">
    <property type="entry name" value="WD40_rpt"/>
</dbReference>
<dbReference type="GO" id="GO:0000139">
    <property type="term" value="C:Golgi membrane"/>
    <property type="evidence" value="ECO:0007669"/>
    <property type="project" value="UniProtKB-SubCell"/>
</dbReference>
<dbReference type="EMBL" id="OA885200">
    <property type="protein sequence ID" value="CAD7281776.1"/>
    <property type="molecule type" value="Genomic_DNA"/>
</dbReference>
<comment type="subcellular location">
    <subcellularLocation>
        <location evidence="2">Cytoplasmic vesicle</location>
        <location evidence="2">COPII-coated vesicle membrane</location>
        <topology evidence="2">Multi-pass membrane protein</topology>
    </subcellularLocation>
    <subcellularLocation>
        <location evidence="1">Endoplasmic reticulum membrane</location>
        <topology evidence="1">Multi-pass membrane protein</topology>
    </subcellularLocation>
    <subcellularLocation>
        <location evidence="3">Golgi apparatus membrane</location>
        <topology evidence="3">Multi-pass membrane protein</topology>
    </subcellularLocation>
</comment>
<feature type="transmembrane region" description="Helical" evidence="22">
    <location>
        <begin position="12"/>
        <end position="41"/>
    </location>
</feature>
<evidence type="ECO:0000256" key="11">
    <source>
        <dbReference type="ARBA" id="ARBA00022989"/>
    </source>
</evidence>
<feature type="transmembrane region" description="Helical" evidence="22">
    <location>
        <begin position="279"/>
        <end position="298"/>
    </location>
</feature>
<keyword evidence="9" id="KW-0677">Repeat</keyword>
<evidence type="ECO:0000256" key="22">
    <source>
        <dbReference type="SAM" id="Phobius"/>
    </source>
</evidence>
<dbReference type="OrthoDB" id="361494at2759"/>
<evidence type="ECO:0000256" key="2">
    <source>
        <dbReference type="ARBA" id="ARBA00004557"/>
    </source>
</evidence>
<feature type="transmembrane region" description="Helical" evidence="22">
    <location>
        <begin position="348"/>
        <end position="366"/>
    </location>
</feature>
<keyword evidence="25" id="KW-1185">Reference proteome</keyword>
<dbReference type="GO" id="GO:0032936">
    <property type="term" value="C:SREBP-SCAP complex"/>
    <property type="evidence" value="ECO:0007669"/>
    <property type="project" value="TreeGrafter"/>
</dbReference>
<keyword evidence="16" id="KW-1207">Sterol metabolism</keyword>
<dbReference type="GO" id="GO:0045540">
    <property type="term" value="P:regulation of cholesterol biosynthetic process"/>
    <property type="evidence" value="ECO:0007669"/>
    <property type="project" value="TreeGrafter"/>
</dbReference>
<feature type="region of interest" description="Disordered" evidence="21">
    <location>
        <begin position="788"/>
        <end position="820"/>
    </location>
</feature>
<dbReference type="EMBL" id="CAJPEX010003163">
    <property type="protein sequence ID" value="CAG0921928.1"/>
    <property type="molecule type" value="Genomic_DNA"/>
</dbReference>
<evidence type="ECO:0000256" key="15">
    <source>
        <dbReference type="ARBA" id="ARBA00023136"/>
    </source>
</evidence>
<dbReference type="Proteomes" id="UP000678499">
    <property type="component" value="Unassembled WGS sequence"/>
</dbReference>
<evidence type="ECO:0000256" key="20">
    <source>
        <dbReference type="PROSITE-ProRule" id="PRU00221"/>
    </source>
</evidence>
<evidence type="ECO:0000256" key="19">
    <source>
        <dbReference type="ARBA" id="ARBA00045958"/>
    </source>
</evidence>
<dbReference type="SUPFAM" id="SSF82866">
    <property type="entry name" value="Multidrug efflux transporter AcrB transmembrane domain"/>
    <property type="match status" value="1"/>
</dbReference>
<evidence type="ECO:0000256" key="21">
    <source>
        <dbReference type="SAM" id="MobiDB-lite"/>
    </source>
</evidence>